<dbReference type="EMBL" id="JABEQP010000003">
    <property type="protein sequence ID" value="MBB2196987.1"/>
    <property type="molecule type" value="Genomic_DNA"/>
</dbReference>
<evidence type="ECO:0000313" key="2">
    <source>
        <dbReference type="Proteomes" id="UP000530320"/>
    </source>
</evidence>
<reference evidence="1 2" key="1">
    <citation type="submission" date="2020-04" db="EMBL/GenBank/DDBJ databases">
        <title>Description of novel Gluconacetobacter.</title>
        <authorList>
            <person name="Sombolestani A."/>
        </authorList>
    </citation>
    <scope>NUCLEOTIDE SEQUENCE [LARGE SCALE GENOMIC DNA]</scope>
    <source>
        <strain evidence="1 2">LMG 22058</strain>
    </source>
</reference>
<accession>A0A7W4PGC0</accession>
<dbReference type="Proteomes" id="UP000530320">
    <property type="component" value="Unassembled WGS sequence"/>
</dbReference>
<sequence>MSSGLALPDGGGGAGLEIVLPDGLHLRVTARTDLDLVARVLTLLRR</sequence>
<evidence type="ECO:0000313" key="1">
    <source>
        <dbReference type="EMBL" id="MBB2196987.1"/>
    </source>
</evidence>
<dbReference type="AlphaFoldDB" id="A0A7W4PGC0"/>
<organism evidence="1 2">
    <name type="scientific">Gluconacetobacter dulcium</name>
    <dbReference type="NCBI Taxonomy" id="2729096"/>
    <lineage>
        <taxon>Bacteria</taxon>
        <taxon>Pseudomonadati</taxon>
        <taxon>Pseudomonadota</taxon>
        <taxon>Alphaproteobacteria</taxon>
        <taxon>Acetobacterales</taxon>
        <taxon>Acetobacteraceae</taxon>
        <taxon>Gluconacetobacter</taxon>
    </lineage>
</organism>
<comment type="caution">
    <text evidence="1">The sequence shown here is derived from an EMBL/GenBank/DDBJ whole genome shotgun (WGS) entry which is preliminary data.</text>
</comment>
<protein>
    <submittedName>
        <fullName evidence="1">Uncharacterized protein</fullName>
    </submittedName>
</protein>
<gene>
    <name evidence="1" type="ORF">HLH44_05835</name>
</gene>
<name>A0A7W4PGC0_9PROT</name>
<dbReference type="RefSeq" id="WP_183008489.1">
    <property type="nucleotide sequence ID" value="NZ_JABEQP010000003.1"/>
</dbReference>
<proteinExistence type="predicted"/>